<reference evidence="5 6" key="1">
    <citation type="submission" date="2019-02" db="EMBL/GenBank/DDBJ databases">
        <title>Deep-cultivation of Planctomycetes and their phenomic and genomic characterization uncovers novel biology.</title>
        <authorList>
            <person name="Wiegand S."/>
            <person name="Jogler M."/>
            <person name="Boedeker C."/>
            <person name="Pinto D."/>
            <person name="Vollmers J."/>
            <person name="Rivas-Marin E."/>
            <person name="Kohn T."/>
            <person name="Peeters S.H."/>
            <person name="Heuer A."/>
            <person name="Rast P."/>
            <person name="Oberbeckmann S."/>
            <person name="Bunk B."/>
            <person name="Jeske O."/>
            <person name="Meyerdierks A."/>
            <person name="Storesund J.E."/>
            <person name="Kallscheuer N."/>
            <person name="Luecker S."/>
            <person name="Lage O.M."/>
            <person name="Pohl T."/>
            <person name="Merkel B.J."/>
            <person name="Hornburger P."/>
            <person name="Mueller R.-W."/>
            <person name="Bruemmer F."/>
            <person name="Labrenz M."/>
            <person name="Spormann A.M."/>
            <person name="Op den Camp H."/>
            <person name="Overmann J."/>
            <person name="Amann R."/>
            <person name="Jetten M.S.M."/>
            <person name="Mascher T."/>
            <person name="Medema M.H."/>
            <person name="Devos D.P."/>
            <person name="Kaster A.-K."/>
            <person name="Ovreas L."/>
            <person name="Rohde M."/>
            <person name="Galperin M.Y."/>
            <person name="Jogler C."/>
        </authorList>
    </citation>
    <scope>NUCLEOTIDE SEQUENCE [LARGE SCALE GENOMIC DNA]</scope>
    <source>
        <strain evidence="5 6">Spa11</strain>
    </source>
</reference>
<evidence type="ECO:0000313" key="5">
    <source>
        <dbReference type="EMBL" id="QDV72515.1"/>
    </source>
</evidence>
<evidence type="ECO:0000256" key="1">
    <source>
        <dbReference type="ARBA" id="ARBA00001947"/>
    </source>
</evidence>
<dbReference type="RefSeq" id="WP_145107815.1">
    <property type="nucleotide sequence ID" value="NZ_CP036349.1"/>
</dbReference>
<sequence precursor="true">MLRLRIAIAFAATLVSASLAPAQITLDADFDSGSLCLFASTACDDNGVASSVSGNIVTLVGRDNFNAGNWKWVYFRASGVAGQTVQFRIGDDFTTGSSNLNNHAMVYSYDQQTWHFFDNNQRQASLDRYSFSNNTAFTQEEVYVAYGLPYPASRVDDKVSAWSASPYVAPLGSGFGSMVIGQSPGGVDDIGRTIAGRSLYGFEITDATSTAAKQKIVLLGGTHANETVANWTLEGLVDFLVSDDLRAAQLRQRADFYVYPMSNPDGRSAGMNRTTVQEQGVDPNRVWDSASNYNGQTDIRTVGQSMRFDTGGDIDYFVDFHSTVNKNEAPYHFGYLQGSMSSSPFWQAVLDREPELITLGASLVDFTGAKFGRDELGAEVSFTFETQFMPGENTDRYLTLGENFGLAWWDTLVDHGDFNFDGVIDAADYLILAANAETDLSGLSPLEAYAAGDLDGDGRNSIEDFLQFKGVYVSLHGAAAFAAIVQGVPEPSVFCSLSAIFVLLTVARPAARPETIGPPRSPRHPDLRR</sequence>
<comment type="similarity">
    <text evidence="2">Belongs to the peptidase M14 family.</text>
</comment>
<keyword evidence="5" id="KW-0378">Hydrolase</keyword>
<comment type="cofactor">
    <cofactor evidence="1">
        <name>Zn(2+)</name>
        <dbReference type="ChEBI" id="CHEBI:29105"/>
    </cofactor>
</comment>
<proteinExistence type="inferred from homology"/>
<name>A0A518K420_9BACT</name>
<dbReference type="InterPro" id="IPR002105">
    <property type="entry name" value="Dockerin_1_rpt"/>
</dbReference>
<dbReference type="Proteomes" id="UP000316426">
    <property type="component" value="Chromosome"/>
</dbReference>
<keyword evidence="5" id="KW-0645">Protease</keyword>
<feature type="domain" description="Peptidase M14" evidence="4">
    <location>
        <begin position="165"/>
        <end position="412"/>
    </location>
</feature>
<dbReference type="AlphaFoldDB" id="A0A518K420"/>
<feature type="active site" description="Proton donor/acceptor" evidence="2">
    <location>
        <position position="385"/>
    </location>
</feature>
<feature type="chain" id="PRO_5022036202" evidence="3">
    <location>
        <begin position="23"/>
        <end position="529"/>
    </location>
</feature>
<dbReference type="Gene3D" id="1.10.1330.10">
    <property type="entry name" value="Dockerin domain"/>
    <property type="match status" value="1"/>
</dbReference>
<gene>
    <name evidence="5" type="ORF">Spa11_06930</name>
</gene>
<accession>A0A518K420</accession>
<evidence type="ECO:0000256" key="2">
    <source>
        <dbReference type="PROSITE-ProRule" id="PRU01379"/>
    </source>
</evidence>
<dbReference type="GO" id="GO:0004553">
    <property type="term" value="F:hydrolase activity, hydrolyzing O-glycosyl compounds"/>
    <property type="evidence" value="ECO:0007669"/>
    <property type="project" value="InterPro"/>
</dbReference>
<dbReference type="InterPro" id="IPR000834">
    <property type="entry name" value="Peptidase_M14"/>
</dbReference>
<dbReference type="GO" id="GO:0008270">
    <property type="term" value="F:zinc ion binding"/>
    <property type="evidence" value="ECO:0007669"/>
    <property type="project" value="InterPro"/>
</dbReference>
<dbReference type="KEGG" id="bmei:Spa11_06930"/>
<dbReference type="Pfam" id="PF18027">
    <property type="entry name" value="Pepdidase_M14_N"/>
    <property type="match status" value="1"/>
</dbReference>
<dbReference type="EMBL" id="CP036349">
    <property type="protein sequence ID" value="QDV72515.1"/>
    <property type="molecule type" value="Genomic_DNA"/>
</dbReference>
<dbReference type="SUPFAM" id="SSF63446">
    <property type="entry name" value="Type I dockerin domain"/>
    <property type="match status" value="1"/>
</dbReference>
<evidence type="ECO:0000256" key="3">
    <source>
        <dbReference type="SAM" id="SignalP"/>
    </source>
</evidence>
<dbReference type="InterPro" id="IPR036439">
    <property type="entry name" value="Dockerin_dom_sf"/>
</dbReference>
<feature type="signal peptide" evidence="3">
    <location>
        <begin position="1"/>
        <end position="22"/>
    </location>
</feature>
<dbReference type="Gene3D" id="3.40.630.10">
    <property type="entry name" value="Zn peptidases"/>
    <property type="match status" value="1"/>
</dbReference>
<dbReference type="PANTHER" id="PTHR12756:SF11">
    <property type="entry name" value="CYTOSOLIC CARBOXYPEPTIDASE 1"/>
    <property type="match status" value="1"/>
</dbReference>
<keyword evidence="3" id="KW-0732">Signal</keyword>
<keyword evidence="6" id="KW-1185">Reference proteome</keyword>
<dbReference type="PANTHER" id="PTHR12756">
    <property type="entry name" value="CYTOSOLIC CARBOXYPEPTIDASE"/>
    <property type="match status" value="1"/>
</dbReference>
<dbReference type="GO" id="GO:0006508">
    <property type="term" value="P:proteolysis"/>
    <property type="evidence" value="ECO:0007669"/>
    <property type="project" value="InterPro"/>
</dbReference>
<dbReference type="GO" id="GO:0000272">
    <property type="term" value="P:polysaccharide catabolic process"/>
    <property type="evidence" value="ECO:0007669"/>
    <property type="project" value="InterPro"/>
</dbReference>
<dbReference type="Pfam" id="PF00246">
    <property type="entry name" value="Peptidase_M14"/>
    <property type="match status" value="1"/>
</dbReference>
<dbReference type="Gene3D" id="2.60.40.3120">
    <property type="match status" value="1"/>
</dbReference>
<evidence type="ECO:0000313" key="6">
    <source>
        <dbReference type="Proteomes" id="UP000316426"/>
    </source>
</evidence>
<keyword evidence="5" id="KW-0121">Carboxypeptidase</keyword>
<protein>
    <submittedName>
        <fullName evidence="5">Zinc carboxypeptidase</fullName>
    </submittedName>
</protein>
<evidence type="ECO:0000259" key="4">
    <source>
        <dbReference type="PROSITE" id="PS52035"/>
    </source>
</evidence>
<dbReference type="PROSITE" id="PS52035">
    <property type="entry name" value="PEPTIDASE_M14"/>
    <property type="match status" value="1"/>
</dbReference>
<dbReference type="InterPro" id="IPR040626">
    <property type="entry name" value="Pepdidase_M14_N"/>
</dbReference>
<dbReference type="GO" id="GO:0004181">
    <property type="term" value="F:metallocarboxypeptidase activity"/>
    <property type="evidence" value="ECO:0007669"/>
    <property type="project" value="InterPro"/>
</dbReference>
<dbReference type="SMART" id="SM00631">
    <property type="entry name" value="Zn_pept"/>
    <property type="match status" value="1"/>
</dbReference>
<organism evidence="5 6">
    <name type="scientific">Botrimarina mediterranea</name>
    <dbReference type="NCBI Taxonomy" id="2528022"/>
    <lineage>
        <taxon>Bacteria</taxon>
        <taxon>Pseudomonadati</taxon>
        <taxon>Planctomycetota</taxon>
        <taxon>Planctomycetia</taxon>
        <taxon>Pirellulales</taxon>
        <taxon>Lacipirellulaceae</taxon>
        <taxon>Botrimarina</taxon>
    </lineage>
</organism>
<dbReference type="Pfam" id="PF00404">
    <property type="entry name" value="Dockerin_1"/>
    <property type="match status" value="1"/>
</dbReference>
<dbReference type="SUPFAM" id="SSF53187">
    <property type="entry name" value="Zn-dependent exopeptidases"/>
    <property type="match status" value="1"/>
</dbReference>
<dbReference type="InterPro" id="IPR050821">
    <property type="entry name" value="Cytosolic_carboxypeptidase"/>
</dbReference>